<evidence type="ECO:0000313" key="3">
    <source>
        <dbReference type="Proteomes" id="UP000265200"/>
    </source>
</evidence>
<dbReference type="Proteomes" id="UP000265200">
    <property type="component" value="Chromosome 9"/>
</dbReference>
<dbReference type="GO" id="GO:0004672">
    <property type="term" value="F:protein kinase activity"/>
    <property type="evidence" value="ECO:0007669"/>
    <property type="project" value="InterPro"/>
</dbReference>
<dbReference type="GO" id="GO:0005524">
    <property type="term" value="F:ATP binding"/>
    <property type="evidence" value="ECO:0007669"/>
    <property type="project" value="InterPro"/>
</dbReference>
<dbReference type="CDD" id="cd14037">
    <property type="entry name" value="STKc_NAK_like"/>
    <property type="match status" value="1"/>
</dbReference>
<accession>A0A3P9GZL1</accession>
<reference evidence="2" key="4">
    <citation type="submission" date="2025-09" db="UniProtKB">
        <authorList>
            <consortium name="Ensembl"/>
        </authorList>
    </citation>
    <scope>IDENTIFICATION</scope>
    <source>
        <strain evidence="2">HSOK</strain>
    </source>
</reference>
<dbReference type="InterPro" id="IPR000719">
    <property type="entry name" value="Prot_kinase_dom"/>
</dbReference>
<reference evidence="2 3" key="2">
    <citation type="submission" date="2017-04" db="EMBL/GenBank/DDBJ databases">
        <title>CpG methylation of centromeres and impact of large insertions on vertebrate speciation.</title>
        <authorList>
            <person name="Ichikawa K."/>
            <person name="Yoshimura J."/>
            <person name="Morishita S."/>
        </authorList>
    </citation>
    <scope>NUCLEOTIDE SEQUENCE</scope>
    <source>
        <strain evidence="2 3">HSOK</strain>
    </source>
</reference>
<reference key="1">
    <citation type="journal article" date="2007" name="Nature">
        <title>The medaka draft genome and insights into vertebrate genome evolution.</title>
        <authorList>
            <person name="Kasahara M."/>
            <person name="Naruse K."/>
            <person name="Sasaki S."/>
            <person name="Nakatani Y."/>
            <person name="Qu W."/>
            <person name="Ahsan B."/>
            <person name="Yamada T."/>
            <person name="Nagayasu Y."/>
            <person name="Doi K."/>
            <person name="Kasai Y."/>
            <person name="Jindo T."/>
            <person name="Kobayashi D."/>
            <person name="Shimada A."/>
            <person name="Toyoda A."/>
            <person name="Kuroki Y."/>
            <person name="Fujiyama A."/>
            <person name="Sasaki T."/>
            <person name="Shimizu A."/>
            <person name="Asakawa S."/>
            <person name="Shimizu N."/>
            <person name="Hashimoto S."/>
            <person name="Yang J."/>
            <person name="Lee Y."/>
            <person name="Matsushima K."/>
            <person name="Sugano S."/>
            <person name="Sakaizumi M."/>
            <person name="Narita T."/>
            <person name="Ohishi K."/>
            <person name="Haga S."/>
            <person name="Ohta F."/>
            <person name="Nomoto H."/>
            <person name="Nogata K."/>
            <person name="Morishita T."/>
            <person name="Endo T."/>
            <person name="Shin-I T."/>
            <person name="Takeda H."/>
            <person name="Morishita S."/>
            <person name="Kohara Y."/>
        </authorList>
    </citation>
    <scope>NUCLEOTIDE SEQUENCE [LARGE SCALE GENOMIC DNA]</scope>
    <source>
        <strain>Hd-rR</strain>
    </source>
</reference>
<dbReference type="SMART" id="SM00220">
    <property type="entry name" value="S_TKc"/>
    <property type="match status" value="1"/>
</dbReference>
<proteinExistence type="predicted"/>
<dbReference type="PROSITE" id="PS50011">
    <property type="entry name" value="PROTEIN_KINASE_DOM"/>
    <property type="match status" value="1"/>
</dbReference>
<reference evidence="2" key="3">
    <citation type="submission" date="2025-08" db="UniProtKB">
        <authorList>
            <consortium name="Ensembl"/>
        </authorList>
    </citation>
    <scope>IDENTIFICATION</scope>
    <source>
        <strain evidence="2">HSOK</strain>
    </source>
</reference>
<dbReference type="Ensembl" id="ENSORLT00015013352.1">
    <property type="protein sequence ID" value="ENSORLP00015001016.1"/>
    <property type="gene ID" value="ENSORLG00015001623.1"/>
</dbReference>
<dbReference type="InterPro" id="IPR051744">
    <property type="entry name" value="AP2_assoc_SerThr_kinase"/>
</dbReference>
<dbReference type="PROSITE" id="PS00108">
    <property type="entry name" value="PROTEIN_KINASE_ST"/>
    <property type="match status" value="1"/>
</dbReference>
<dbReference type="PANTHER" id="PTHR47907">
    <property type="entry name" value="PROTEIN KINASE DOMAIN-CONTAINING PROTEIN"/>
    <property type="match status" value="1"/>
</dbReference>
<organism evidence="2 3">
    <name type="scientific">Oryzias latipes</name>
    <name type="common">Japanese rice fish</name>
    <name type="synonym">Japanese killifish</name>
    <dbReference type="NCBI Taxonomy" id="8090"/>
    <lineage>
        <taxon>Eukaryota</taxon>
        <taxon>Metazoa</taxon>
        <taxon>Chordata</taxon>
        <taxon>Craniata</taxon>
        <taxon>Vertebrata</taxon>
        <taxon>Euteleostomi</taxon>
        <taxon>Actinopterygii</taxon>
        <taxon>Neopterygii</taxon>
        <taxon>Teleostei</taxon>
        <taxon>Neoteleostei</taxon>
        <taxon>Acanthomorphata</taxon>
        <taxon>Ovalentaria</taxon>
        <taxon>Atherinomorphae</taxon>
        <taxon>Beloniformes</taxon>
        <taxon>Adrianichthyidae</taxon>
        <taxon>Oryziinae</taxon>
        <taxon>Oryzias</taxon>
    </lineage>
</organism>
<dbReference type="SUPFAM" id="SSF56112">
    <property type="entry name" value="Protein kinase-like (PK-like)"/>
    <property type="match status" value="1"/>
</dbReference>
<dbReference type="PANTHER" id="PTHR47907:SF4">
    <property type="entry name" value="BMP-2-INDUCIBLE PROTEIN KINASE ISOFORM X1"/>
    <property type="match status" value="1"/>
</dbReference>
<dbReference type="Pfam" id="PF00069">
    <property type="entry name" value="Pkinase"/>
    <property type="match status" value="1"/>
</dbReference>
<dbReference type="InterPro" id="IPR011009">
    <property type="entry name" value="Kinase-like_dom_sf"/>
</dbReference>
<evidence type="ECO:0000313" key="2">
    <source>
        <dbReference type="Ensembl" id="ENSORLP00015001016.1"/>
    </source>
</evidence>
<evidence type="ECO:0000259" key="1">
    <source>
        <dbReference type="PROSITE" id="PS50011"/>
    </source>
</evidence>
<dbReference type="InterPro" id="IPR008271">
    <property type="entry name" value="Ser/Thr_kinase_AS"/>
</dbReference>
<feature type="domain" description="Protein kinase" evidence="1">
    <location>
        <begin position="22"/>
        <end position="287"/>
    </location>
</feature>
<sequence length="347" mass="38408">MDDDIVRGGGGGGGGGGGSGVPKLNDVFPAGGFSVVFMARTHSGVRCALKRMYVNNVQDLNVCKREITIMKELSGHKNIVTYLDSTISSFPDNVWEVLILMEFCKAGQVVKQMNQRLSVGFSEAEVLHIFCDTCEAVARLHQCKTPIIHRDLKVENILLNDQGNYVLCDFGSATHKVLLPHKDGVTAVEDEIKKYTTLSYRAPEMINLYAGTGITTKADIWALGCLLYKLCFFTLPFGESQVAICDGSFIVPDNSKFSCRLHCLIRYMLEPDLEKRPDIYQVSHFAFKLAGRENPVPNLCVSVCTRPTGTFAPVQVLTVLCVFCRAQPSPHRSRSRSQPARLLPKRI</sequence>
<dbReference type="Gene3D" id="1.10.510.10">
    <property type="entry name" value="Transferase(Phosphotransferase) domain 1"/>
    <property type="match status" value="1"/>
</dbReference>
<name>A0A3P9GZL1_ORYLA</name>
<dbReference type="AlphaFoldDB" id="A0A3P9GZL1"/>
<protein>
    <submittedName>
        <fullName evidence="2">BMP2 inducible kinase</fullName>
    </submittedName>
</protein>